<sequence length="208" mass="22483">MDKTVKAATAAKTARKRNRRRKRRVASSSGSSSSSSEDSSSGSEDEKPTTVKLKTHAPAKPVVSEGSSFSSKSSESESESNPSSDEESTHQGDDVEMLDDSVPTENPGKERKAVYSRSPSPIPAPVPSFLPTNPDGSVDTESEQQLKDRFRKFWMQSVADAFQDDLAQIHKEPGMNKSRLAVLVDSLASGADMFTSDSLAETRGVNER</sequence>
<gene>
    <name evidence="1" type="ORF">BDM02DRAFT_1142364</name>
</gene>
<keyword evidence="2" id="KW-1185">Reference proteome</keyword>
<accession>A0ACB6ZXV0</accession>
<organism evidence="1 2">
    <name type="scientific">Thelephora ganbajun</name>
    <name type="common">Ganba fungus</name>
    <dbReference type="NCBI Taxonomy" id="370292"/>
    <lineage>
        <taxon>Eukaryota</taxon>
        <taxon>Fungi</taxon>
        <taxon>Dikarya</taxon>
        <taxon>Basidiomycota</taxon>
        <taxon>Agaricomycotina</taxon>
        <taxon>Agaricomycetes</taxon>
        <taxon>Thelephorales</taxon>
        <taxon>Thelephoraceae</taxon>
        <taxon>Thelephora</taxon>
    </lineage>
</organism>
<reference evidence="1" key="2">
    <citation type="journal article" date="2020" name="Nat. Commun.">
        <title>Large-scale genome sequencing of mycorrhizal fungi provides insights into the early evolution of symbiotic traits.</title>
        <authorList>
            <person name="Miyauchi S."/>
            <person name="Kiss E."/>
            <person name="Kuo A."/>
            <person name="Drula E."/>
            <person name="Kohler A."/>
            <person name="Sanchez-Garcia M."/>
            <person name="Morin E."/>
            <person name="Andreopoulos B."/>
            <person name="Barry K.W."/>
            <person name="Bonito G."/>
            <person name="Buee M."/>
            <person name="Carver A."/>
            <person name="Chen C."/>
            <person name="Cichocki N."/>
            <person name="Clum A."/>
            <person name="Culley D."/>
            <person name="Crous P.W."/>
            <person name="Fauchery L."/>
            <person name="Girlanda M."/>
            <person name="Hayes R.D."/>
            <person name="Keri Z."/>
            <person name="LaButti K."/>
            <person name="Lipzen A."/>
            <person name="Lombard V."/>
            <person name="Magnuson J."/>
            <person name="Maillard F."/>
            <person name="Murat C."/>
            <person name="Nolan M."/>
            <person name="Ohm R.A."/>
            <person name="Pangilinan J."/>
            <person name="Pereira M.F."/>
            <person name="Perotto S."/>
            <person name="Peter M."/>
            <person name="Pfister S."/>
            <person name="Riley R."/>
            <person name="Sitrit Y."/>
            <person name="Stielow J.B."/>
            <person name="Szollosi G."/>
            <person name="Zifcakova L."/>
            <person name="Stursova M."/>
            <person name="Spatafora J.W."/>
            <person name="Tedersoo L."/>
            <person name="Vaario L.M."/>
            <person name="Yamada A."/>
            <person name="Yan M."/>
            <person name="Wang P."/>
            <person name="Xu J."/>
            <person name="Bruns T."/>
            <person name="Baldrian P."/>
            <person name="Vilgalys R."/>
            <person name="Dunand C."/>
            <person name="Henrissat B."/>
            <person name="Grigoriev I.V."/>
            <person name="Hibbett D."/>
            <person name="Nagy L.G."/>
            <person name="Martin F.M."/>
        </authorList>
    </citation>
    <scope>NUCLEOTIDE SEQUENCE</scope>
    <source>
        <strain evidence="1">P2</strain>
    </source>
</reference>
<evidence type="ECO:0000313" key="2">
    <source>
        <dbReference type="Proteomes" id="UP000886501"/>
    </source>
</evidence>
<dbReference type="EMBL" id="MU117962">
    <property type="protein sequence ID" value="KAF9653941.1"/>
    <property type="molecule type" value="Genomic_DNA"/>
</dbReference>
<protein>
    <submittedName>
        <fullName evidence="1">Uncharacterized protein</fullName>
    </submittedName>
</protein>
<dbReference type="Proteomes" id="UP000886501">
    <property type="component" value="Unassembled WGS sequence"/>
</dbReference>
<reference evidence="1" key="1">
    <citation type="submission" date="2019-10" db="EMBL/GenBank/DDBJ databases">
        <authorList>
            <consortium name="DOE Joint Genome Institute"/>
            <person name="Kuo A."/>
            <person name="Miyauchi S."/>
            <person name="Kiss E."/>
            <person name="Drula E."/>
            <person name="Kohler A."/>
            <person name="Sanchez-Garcia M."/>
            <person name="Andreopoulos B."/>
            <person name="Barry K.W."/>
            <person name="Bonito G."/>
            <person name="Buee M."/>
            <person name="Carver A."/>
            <person name="Chen C."/>
            <person name="Cichocki N."/>
            <person name="Clum A."/>
            <person name="Culley D."/>
            <person name="Crous P.W."/>
            <person name="Fauchery L."/>
            <person name="Girlanda M."/>
            <person name="Hayes R."/>
            <person name="Keri Z."/>
            <person name="Labutti K."/>
            <person name="Lipzen A."/>
            <person name="Lombard V."/>
            <person name="Magnuson J."/>
            <person name="Maillard F."/>
            <person name="Morin E."/>
            <person name="Murat C."/>
            <person name="Nolan M."/>
            <person name="Ohm R."/>
            <person name="Pangilinan J."/>
            <person name="Pereira M."/>
            <person name="Perotto S."/>
            <person name="Peter M."/>
            <person name="Riley R."/>
            <person name="Sitrit Y."/>
            <person name="Stielow B."/>
            <person name="Szollosi G."/>
            <person name="Zifcakova L."/>
            <person name="Stursova M."/>
            <person name="Spatafora J.W."/>
            <person name="Tedersoo L."/>
            <person name="Vaario L.-M."/>
            <person name="Yamada A."/>
            <person name="Yan M."/>
            <person name="Wang P."/>
            <person name="Xu J."/>
            <person name="Bruns T."/>
            <person name="Baldrian P."/>
            <person name="Vilgalys R."/>
            <person name="Henrissat B."/>
            <person name="Grigoriev I.V."/>
            <person name="Hibbett D."/>
            <person name="Nagy L.G."/>
            <person name="Martin F.M."/>
        </authorList>
    </citation>
    <scope>NUCLEOTIDE SEQUENCE</scope>
    <source>
        <strain evidence="1">P2</strain>
    </source>
</reference>
<proteinExistence type="predicted"/>
<evidence type="ECO:0000313" key="1">
    <source>
        <dbReference type="EMBL" id="KAF9653941.1"/>
    </source>
</evidence>
<comment type="caution">
    <text evidence="1">The sequence shown here is derived from an EMBL/GenBank/DDBJ whole genome shotgun (WGS) entry which is preliminary data.</text>
</comment>
<name>A0ACB6ZXV0_THEGA</name>